<comment type="caution">
    <text evidence="1">The sequence shown here is derived from an EMBL/GenBank/DDBJ whole genome shotgun (WGS) entry which is preliminary data.</text>
</comment>
<gene>
    <name evidence="1" type="ORF">E2C01_016796</name>
</gene>
<evidence type="ECO:0000313" key="1">
    <source>
        <dbReference type="EMBL" id="MPC23735.1"/>
    </source>
</evidence>
<dbReference type="AlphaFoldDB" id="A0A5B7DR74"/>
<proteinExistence type="predicted"/>
<keyword evidence="2" id="KW-1185">Reference proteome</keyword>
<dbReference type="Proteomes" id="UP000324222">
    <property type="component" value="Unassembled WGS sequence"/>
</dbReference>
<reference evidence="1 2" key="1">
    <citation type="submission" date="2019-05" db="EMBL/GenBank/DDBJ databases">
        <title>Another draft genome of Portunus trituberculatus and its Hox gene families provides insights of decapod evolution.</title>
        <authorList>
            <person name="Jeong J.-H."/>
            <person name="Song I."/>
            <person name="Kim S."/>
            <person name="Choi T."/>
            <person name="Kim D."/>
            <person name="Ryu S."/>
            <person name="Kim W."/>
        </authorList>
    </citation>
    <scope>NUCLEOTIDE SEQUENCE [LARGE SCALE GENOMIC DNA]</scope>
    <source>
        <tissue evidence="1">Muscle</tissue>
    </source>
</reference>
<organism evidence="1 2">
    <name type="scientific">Portunus trituberculatus</name>
    <name type="common">Swimming crab</name>
    <name type="synonym">Neptunus trituberculatus</name>
    <dbReference type="NCBI Taxonomy" id="210409"/>
    <lineage>
        <taxon>Eukaryota</taxon>
        <taxon>Metazoa</taxon>
        <taxon>Ecdysozoa</taxon>
        <taxon>Arthropoda</taxon>
        <taxon>Crustacea</taxon>
        <taxon>Multicrustacea</taxon>
        <taxon>Malacostraca</taxon>
        <taxon>Eumalacostraca</taxon>
        <taxon>Eucarida</taxon>
        <taxon>Decapoda</taxon>
        <taxon>Pleocyemata</taxon>
        <taxon>Brachyura</taxon>
        <taxon>Eubrachyura</taxon>
        <taxon>Portunoidea</taxon>
        <taxon>Portunidae</taxon>
        <taxon>Portuninae</taxon>
        <taxon>Portunus</taxon>
    </lineage>
</organism>
<accession>A0A5B7DR74</accession>
<protein>
    <submittedName>
        <fullName evidence="1">Uncharacterized protein</fullName>
    </submittedName>
</protein>
<dbReference type="EMBL" id="VSRR010001246">
    <property type="protein sequence ID" value="MPC23735.1"/>
    <property type="molecule type" value="Genomic_DNA"/>
</dbReference>
<name>A0A5B7DR74_PORTR</name>
<evidence type="ECO:0000313" key="2">
    <source>
        <dbReference type="Proteomes" id="UP000324222"/>
    </source>
</evidence>
<sequence>MVCAREGLEQRVEENKNFGLEISNHCVKTRMRVFSLHEGGWTPSVPGAVLETVGQDWGALW</sequence>